<keyword evidence="3" id="KW-1185">Reference proteome</keyword>
<accession>A0ABV2K0W6</accession>
<protein>
    <submittedName>
        <fullName evidence="2">Uncharacterized protein</fullName>
    </submittedName>
</protein>
<evidence type="ECO:0000313" key="3">
    <source>
        <dbReference type="Proteomes" id="UP001549184"/>
    </source>
</evidence>
<feature type="region of interest" description="Disordered" evidence="1">
    <location>
        <begin position="15"/>
        <end position="42"/>
    </location>
</feature>
<feature type="region of interest" description="Disordered" evidence="1">
    <location>
        <begin position="169"/>
        <end position="203"/>
    </location>
</feature>
<name>A0ABV2K0W6_9GAMM</name>
<dbReference type="EMBL" id="JBEPMU010000008">
    <property type="protein sequence ID" value="MET3654714.1"/>
    <property type="molecule type" value="Genomic_DNA"/>
</dbReference>
<organism evidence="2 3">
    <name type="scientific">Dyella japonica</name>
    <dbReference type="NCBI Taxonomy" id="231455"/>
    <lineage>
        <taxon>Bacteria</taxon>
        <taxon>Pseudomonadati</taxon>
        <taxon>Pseudomonadota</taxon>
        <taxon>Gammaproteobacteria</taxon>
        <taxon>Lysobacterales</taxon>
        <taxon>Rhodanobacteraceae</taxon>
        <taxon>Dyella</taxon>
    </lineage>
</organism>
<evidence type="ECO:0000256" key="1">
    <source>
        <dbReference type="SAM" id="MobiDB-lite"/>
    </source>
</evidence>
<proteinExistence type="predicted"/>
<dbReference type="Proteomes" id="UP001549184">
    <property type="component" value="Unassembled WGS sequence"/>
</dbReference>
<feature type="compositionally biased region" description="Polar residues" evidence="1">
    <location>
        <begin position="29"/>
        <end position="42"/>
    </location>
</feature>
<evidence type="ECO:0000313" key="2">
    <source>
        <dbReference type="EMBL" id="MET3654714.1"/>
    </source>
</evidence>
<gene>
    <name evidence="2" type="ORF">ABIC75_004462</name>
</gene>
<sequence length="238" mass="26204">MDVHKSNAMLNMCRRDETSVGQPGKKGVTKSQKALPVTSQGNDEVTIEAHADETPEQAAERITLRHAPYSLNEARRIKENYLALLNPLQYDRESGAVVLIDDVTRQLGASYAKVRTRLLAIPAEHAPQMHRLKTVAEVKDTLLELITEAMFDSRQHDVTHDIAGLATGGGSLRDRNSPVQRWRAPSHDCRSETRSHRSTTVGRLPGRRHALRDDARAGMAGGLVRAAAHGCALPDRCV</sequence>
<reference evidence="2 3" key="1">
    <citation type="submission" date="2024-06" db="EMBL/GenBank/DDBJ databases">
        <title>Sorghum-associated microbial communities from plants grown in Nebraska, USA.</title>
        <authorList>
            <person name="Schachtman D."/>
        </authorList>
    </citation>
    <scope>NUCLEOTIDE SEQUENCE [LARGE SCALE GENOMIC DNA]</scope>
    <source>
        <strain evidence="2 3">1073</strain>
    </source>
</reference>
<feature type="compositionally biased region" description="Basic and acidic residues" evidence="1">
    <location>
        <begin position="185"/>
        <end position="195"/>
    </location>
</feature>
<comment type="caution">
    <text evidence="2">The sequence shown here is derived from an EMBL/GenBank/DDBJ whole genome shotgun (WGS) entry which is preliminary data.</text>
</comment>